<reference evidence="4" key="1">
    <citation type="journal article" date="2021" name="Front. Plant Sci.">
        <title>Chromosome-Scale Genome Assembly for Chinese Sour Jujube and Insights Into Its Genome Evolution and Domestication Signature.</title>
        <authorList>
            <person name="Shen L.-Y."/>
            <person name="Luo H."/>
            <person name="Wang X.-L."/>
            <person name="Wang X.-M."/>
            <person name="Qiu X.-J."/>
            <person name="Liu H."/>
            <person name="Zhou S.-S."/>
            <person name="Jia K.-H."/>
            <person name="Nie S."/>
            <person name="Bao Y.-T."/>
            <person name="Zhang R.-G."/>
            <person name="Yun Q.-Z."/>
            <person name="Chai Y.-H."/>
            <person name="Lu J.-Y."/>
            <person name="Li Y."/>
            <person name="Zhao S.-W."/>
            <person name="Mao J.-F."/>
            <person name="Jia S.-G."/>
            <person name="Mao Y.-M."/>
        </authorList>
    </citation>
    <scope>NUCLEOTIDE SEQUENCE</scope>
    <source>
        <strain evidence="4">AT0</strain>
        <tissue evidence="4">Leaf</tissue>
    </source>
</reference>
<dbReference type="Proteomes" id="UP000813462">
    <property type="component" value="Unassembled WGS sequence"/>
</dbReference>
<dbReference type="EMBL" id="JAEACU010000007">
    <property type="protein sequence ID" value="KAH7521716.1"/>
    <property type="molecule type" value="Genomic_DNA"/>
</dbReference>
<proteinExistence type="predicted"/>
<dbReference type="PANTHER" id="PTHR23115">
    <property type="entry name" value="TRANSLATION FACTOR"/>
    <property type="match status" value="1"/>
</dbReference>
<dbReference type="SUPFAM" id="SSF52540">
    <property type="entry name" value="P-loop containing nucleoside triphosphate hydrolases"/>
    <property type="match status" value="1"/>
</dbReference>
<dbReference type="InterPro" id="IPR050100">
    <property type="entry name" value="TRAFAC_GTPase_members"/>
</dbReference>
<gene>
    <name evidence="4" type="ORF">FEM48_Zijuj07G0062200</name>
</gene>
<evidence type="ECO:0000256" key="1">
    <source>
        <dbReference type="ARBA" id="ARBA00022741"/>
    </source>
</evidence>
<dbReference type="GO" id="GO:0003924">
    <property type="term" value="F:GTPase activity"/>
    <property type="evidence" value="ECO:0007669"/>
    <property type="project" value="InterPro"/>
</dbReference>
<evidence type="ECO:0000259" key="3">
    <source>
        <dbReference type="Pfam" id="PF00009"/>
    </source>
</evidence>
<dbReference type="InterPro" id="IPR000795">
    <property type="entry name" value="T_Tr_GTP-bd_dom"/>
</dbReference>
<name>A0A978V2Y3_ZIZJJ</name>
<dbReference type="GO" id="GO:0005525">
    <property type="term" value="F:GTP binding"/>
    <property type="evidence" value="ECO:0007669"/>
    <property type="project" value="UniProtKB-KW"/>
</dbReference>
<sequence length="132" mass="14935">MVSKPKDTRVMTLTTQSTRLPQLAMAHVKSGVVGWMMSSISRELKIERDHGISIIVIAFWTFETFKYYYTVIDAPGHHDFIKNMITGNSQDDCAVLIIDSTTSFFEVEISKDGQTREHALLAYTLGVKQMIC</sequence>
<accession>A0A978V2Y3</accession>
<organism evidence="4 5">
    <name type="scientific">Ziziphus jujuba var. spinosa</name>
    <dbReference type="NCBI Taxonomy" id="714518"/>
    <lineage>
        <taxon>Eukaryota</taxon>
        <taxon>Viridiplantae</taxon>
        <taxon>Streptophyta</taxon>
        <taxon>Embryophyta</taxon>
        <taxon>Tracheophyta</taxon>
        <taxon>Spermatophyta</taxon>
        <taxon>Magnoliopsida</taxon>
        <taxon>eudicotyledons</taxon>
        <taxon>Gunneridae</taxon>
        <taxon>Pentapetalae</taxon>
        <taxon>rosids</taxon>
        <taxon>fabids</taxon>
        <taxon>Rosales</taxon>
        <taxon>Rhamnaceae</taxon>
        <taxon>Paliureae</taxon>
        <taxon>Ziziphus</taxon>
    </lineage>
</organism>
<dbReference type="Pfam" id="PF00009">
    <property type="entry name" value="GTP_EFTU"/>
    <property type="match status" value="1"/>
</dbReference>
<dbReference type="PRINTS" id="PR00315">
    <property type="entry name" value="ELONGATNFCT"/>
</dbReference>
<evidence type="ECO:0000256" key="2">
    <source>
        <dbReference type="ARBA" id="ARBA00023134"/>
    </source>
</evidence>
<protein>
    <recommendedName>
        <fullName evidence="3">Tr-type G domain-containing protein</fullName>
    </recommendedName>
</protein>
<feature type="domain" description="Tr-type G" evidence="3">
    <location>
        <begin position="41"/>
        <end position="131"/>
    </location>
</feature>
<dbReference type="Gene3D" id="3.40.50.300">
    <property type="entry name" value="P-loop containing nucleotide triphosphate hydrolases"/>
    <property type="match status" value="1"/>
</dbReference>
<evidence type="ECO:0000313" key="4">
    <source>
        <dbReference type="EMBL" id="KAH7521716.1"/>
    </source>
</evidence>
<dbReference type="AlphaFoldDB" id="A0A978V2Y3"/>
<comment type="caution">
    <text evidence="4">The sequence shown here is derived from an EMBL/GenBank/DDBJ whole genome shotgun (WGS) entry which is preliminary data.</text>
</comment>
<dbReference type="InterPro" id="IPR027417">
    <property type="entry name" value="P-loop_NTPase"/>
</dbReference>
<keyword evidence="2" id="KW-0342">GTP-binding</keyword>
<evidence type="ECO:0000313" key="5">
    <source>
        <dbReference type="Proteomes" id="UP000813462"/>
    </source>
</evidence>
<keyword evidence="1" id="KW-0547">Nucleotide-binding</keyword>